<reference evidence="2 3" key="1">
    <citation type="journal article" date="2021" name="Front. Microbiol.">
        <title>Aerobic Denitrification and Heterotrophic Sulfur Oxidation in the Genus Halomonas Revealed by Six Novel Species Characterizations and Genome-Based Analysis.</title>
        <authorList>
            <person name="Wang L."/>
            <person name="Shao Z."/>
        </authorList>
    </citation>
    <scope>NUCLEOTIDE SEQUENCE [LARGE SCALE GENOMIC DNA]</scope>
    <source>
        <strain evidence="2 3">MCCC 1A11059</strain>
    </source>
</reference>
<proteinExistence type="predicted"/>
<sequence length="166" mass="18987">MENFIASLASTILGGITLTILFFTFKEKIFPPPNVSGFWTLTTTTTKSDYNPYKGLVIKYDSILWREGLLVKGSIEKKYERSQKGETEHQGKNRRRGYVEGYIEKNYLKNDSLVLHVTLNDFGRESTYFFKFYFKNPSLAQGVFHSMTAAQSGHAELAKDKTESTK</sequence>
<evidence type="ECO:0000313" key="2">
    <source>
        <dbReference type="EMBL" id="QTP56230.1"/>
    </source>
</evidence>
<accession>A0ABX7W7Q7</accession>
<keyword evidence="3" id="KW-1185">Reference proteome</keyword>
<dbReference type="RefSeq" id="WP_209537953.1">
    <property type="nucleotide sequence ID" value="NZ_CP053381.1"/>
</dbReference>
<keyword evidence="1" id="KW-1133">Transmembrane helix</keyword>
<dbReference type="EMBL" id="CP053381">
    <property type="protein sequence ID" value="QTP56230.1"/>
    <property type="molecule type" value="Genomic_DNA"/>
</dbReference>
<keyword evidence="1" id="KW-0812">Transmembrane</keyword>
<protein>
    <submittedName>
        <fullName evidence="2">Uncharacterized protein</fullName>
    </submittedName>
</protein>
<name>A0ABX7W7Q7_9GAMM</name>
<evidence type="ECO:0000313" key="3">
    <source>
        <dbReference type="Proteomes" id="UP000671868"/>
    </source>
</evidence>
<keyword evidence="1" id="KW-0472">Membrane</keyword>
<evidence type="ECO:0000256" key="1">
    <source>
        <dbReference type="SAM" id="Phobius"/>
    </source>
</evidence>
<feature type="transmembrane region" description="Helical" evidence="1">
    <location>
        <begin position="6"/>
        <end position="25"/>
    </location>
</feature>
<gene>
    <name evidence="2" type="ORF">HNO51_16980</name>
</gene>
<organism evidence="2 3">
    <name type="scientific">Billgrantia sulfidoxydans</name>
    <dbReference type="NCBI Taxonomy" id="2733484"/>
    <lineage>
        <taxon>Bacteria</taxon>
        <taxon>Pseudomonadati</taxon>
        <taxon>Pseudomonadota</taxon>
        <taxon>Gammaproteobacteria</taxon>
        <taxon>Oceanospirillales</taxon>
        <taxon>Halomonadaceae</taxon>
        <taxon>Billgrantia</taxon>
    </lineage>
</organism>
<dbReference type="Proteomes" id="UP000671868">
    <property type="component" value="Chromosome"/>
</dbReference>